<proteinExistence type="inferred from homology"/>
<sequence length="363" mass="41576">MDALRKSINGLVNKINASNIKNIIPELFLENLIRGRGLFCRSCMKSQIASPAFTDVLAALVAILNAKVPEVGNLLLRRIVLQLKRAYKRNDKMELCIMLLECCNQERTYLLYYVLLGQRFCMIDNVYQENFEKCFVQQYSMIHWLETNKLRNMAKFFAHLLGTDALPWHVLAYIRLTEEDTTSYSCMFIKILFQQAKKPVELKELEGTSKAEVKESEEISKREMKEREEMSKAFQAIAEVREEVDKLAERVSALEVAVNGGTKIAEEEFAVSSELLMKQLLKLDTIQAEGEAKVQRKAEVHRVQNYHDLLDNLKSSNSKPFNNSSNAVSVTTEWETFDSGPGNLSPPPLSSSTRITQDWERFD</sequence>
<dbReference type="GO" id="GO:0071013">
    <property type="term" value="C:catalytic step 2 spliceosome"/>
    <property type="evidence" value="ECO:0007669"/>
    <property type="project" value="TreeGrafter"/>
</dbReference>
<keyword evidence="12" id="KW-1185">Reference proteome</keyword>
<evidence type="ECO:0008006" key="13">
    <source>
        <dbReference type="Google" id="ProtNLM"/>
    </source>
</evidence>
<evidence type="ECO:0000256" key="5">
    <source>
        <dbReference type="ARBA" id="ARBA00023187"/>
    </source>
</evidence>
<keyword evidence="5" id="KW-0508">mRNA splicing</keyword>
<gene>
    <name evidence="11" type="ORF">GH714_018023</name>
</gene>
<reference evidence="11 12" key="1">
    <citation type="journal article" date="2020" name="Mol. Plant">
        <title>The Chromosome-Based Rubber Tree Genome Provides New Insights into Spurge Genome Evolution and Rubber Biosynthesis.</title>
        <authorList>
            <person name="Liu J."/>
            <person name="Shi C."/>
            <person name="Shi C.C."/>
            <person name="Li W."/>
            <person name="Zhang Q.J."/>
            <person name="Zhang Y."/>
            <person name="Li K."/>
            <person name="Lu H.F."/>
            <person name="Shi C."/>
            <person name="Zhu S.T."/>
            <person name="Xiao Z.Y."/>
            <person name="Nan H."/>
            <person name="Yue Y."/>
            <person name="Zhu X.G."/>
            <person name="Wu Y."/>
            <person name="Hong X.N."/>
            <person name="Fan G.Y."/>
            <person name="Tong Y."/>
            <person name="Zhang D."/>
            <person name="Mao C.L."/>
            <person name="Liu Y.L."/>
            <person name="Hao S.J."/>
            <person name="Liu W.Q."/>
            <person name="Lv M.Q."/>
            <person name="Zhang H.B."/>
            <person name="Liu Y."/>
            <person name="Hu-Tang G.R."/>
            <person name="Wang J.P."/>
            <person name="Wang J.H."/>
            <person name="Sun Y.H."/>
            <person name="Ni S.B."/>
            <person name="Chen W.B."/>
            <person name="Zhang X.C."/>
            <person name="Jiao Y.N."/>
            <person name="Eichler E.E."/>
            <person name="Li G.H."/>
            <person name="Liu X."/>
            <person name="Gao L.Z."/>
        </authorList>
    </citation>
    <scope>NUCLEOTIDE SEQUENCE [LARGE SCALE GENOMIC DNA]</scope>
    <source>
        <strain evidence="12">cv. GT1</strain>
        <tissue evidence="11">Leaf</tissue>
    </source>
</reference>
<dbReference type="SMART" id="SM00544">
    <property type="entry name" value="MA3"/>
    <property type="match status" value="1"/>
</dbReference>
<evidence type="ECO:0000259" key="10">
    <source>
        <dbReference type="PROSITE" id="PS51366"/>
    </source>
</evidence>
<keyword evidence="7" id="KW-0175">Coiled coil</keyword>
<keyword evidence="3" id="KW-0507">mRNA processing</keyword>
<dbReference type="SMART" id="SM00264">
    <property type="entry name" value="BAG"/>
    <property type="match status" value="1"/>
</dbReference>
<organism evidence="11 12">
    <name type="scientific">Hevea brasiliensis</name>
    <name type="common">Para rubber tree</name>
    <name type="synonym">Siphonia brasiliensis</name>
    <dbReference type="NCBI Taxonomy" id="3981"/>
    <lineage>
        <taxon>Eukaryota</taxon>
        <taxon>Viridiplantae</taxon>
        <taxon>Streptophyta</taxon>
        <taxon>Embryophyta</taxon>
        <taxon>Tracheophyta</taxon>
        <taxon>Spermatophyta</taxon>
        <taxon>Magnoliopsida</taxon>
        <taxon>eudicotyledons</taxon>
        <taxon>Gunneridae</taxon>
        <taxon>Pentapetalae</taxon>
        <taxon>rosids</taxon>
        <taxon>fabids</taxon>
        <taxon>Malpighiales</taxon>
        <taxon>Euphorbiaceae</taxon>
        <taxon>Crotonoideae</taxon>
        <taxon>Micrandreae</taxon>
        <taxon>Hevea</taxon>
    </lineage>
</organism>
<evidence type="ECO:0000259" key="9">
    <source>
        <dbReference type="PROSITE" id="PS51035"/>
    </source>
</evidence>
<dbReference type="Gene3D" id="1.20.58.120">
    <property type="entry name" value="BAG domain"/>
    <property type="match status" value="1"/>
</dbReference>
<evidence type="ECO:0000256" key="8">
    <source>
        <dbReference type="SAM" id="MobiDB-lite"/>
    </source>
</evidence>
<dbReference type="PROSITE" id="PS51366">
    <property type="entry name" value="MI"/>
    <property type="match status" value="1"/>
</dbReference>
<comment type="caution">
    <text evidence="11">The sequence shown here is derived from an EMBL/GenBank/DDBJ whole genome shotgun (WGS) entry which is preliminary data.</text>
</comment>
<evidence type="ECO:0000256" key="3">
    <source>
        <dbReference type="ARBA" id="ARBA00022664"/>
    </source>
</evidence>
<name>A0A6A6LY98_HEVBR</name>
<dbReference type="InterPro" id="IPR016024">
    <property type="entry name" value="ARM-type_fold"/>
</dbReference>
<comment type="subcellular location">
    <subcellularLocation>
        <location evidence="1">Nucleus</location>
    </subcellularLocation>
</comment>
<dbReference type="GO" id="GO:0000398">
    <property type="term" value="P:mRNA splicing, via spliceosome"/>
    <property type="evidence" value="ECO:0007669"/>
    <property type="project" value="TreeGrafter"/>
</dbReference>
<dbReference type="InterPro" id="IPR050781">
    <property type="entry name" value="CWC22_splicing_factor"/>
</dbReference>
<evidence type="ECO:0000256" key="7">
    <source>
        <dbReference type="SAM" id="Coils"/>
    </source>
</evidence>
<keyword evidence="4" id="KW-0810">Translation regulation</keyword>
<dbReference type="InterPro" id="IPR003103">
    <property type="entry name" value="BAG_domain"/>
</dbReference>
<accession>A0A6A6LY98</accession>
<dbReference type="SUPFAM" id="SSF48371">
    <property type="entry name" value="ARM repeat"/>
    <property type="match status" value="1"/>
</dbReference>
<feature type="domain" description="BAG" evidence="9">
    <location>
        <begin position="236"/>
        <end position="314"/>
    </location>
</feature>
<dbReference type="AlphaFoldDB" id="A0A6A6LY98"/>
<dbReference type="PANTHER" id="PTHR18034:SF3">
    <property type="entry name" value="PRE-MRNA-SPLICING FACTOR CWC22 HOMOLOG"/>
    <property type="match status" value="1"/>
</dbReference>
<dbReference type="InterPro" id="IPR036533">
    <property type="entry name" value="BAG_dom_sf"/>
</dbReference>
<dbReference type="InterPro" id="IPR003891">
    <property type="entry name" value="Initiation_fac_eIF4g_MI"/>
</dbReference>
<dbReference type="PANTHER" id="PTHR18034">
    <property type="entry name" value="CELL CYCLE CONTROL PROTEIN CWF22-RELATED"/>
    <property type="match status" value="1"/>
</dbReference>
<evidence type="ECO:0000256" key="2">
    <source>
        <dbReference type="ARBA" id="ARBA00006856"/>
    </source>
</evidence>
<dbReference type="Pfam" id="PF02847">
    <property type="entry name" value="MA3"/>
    <property type="match status" value="1"/>
</dbReference>
<evidence type="ECO:0000313" key="11">
    <source>
        <dbReference type="EMBL" id="KAF2306432.1"/>
    </source>
</evidence>
<evidence type="ECO:0000256" key="4">
    <source>
        <dbReference type="ARBA" id="ARBA00022845"/>
    </source>
</evidence>
<dbReference type="GO" id="GO:0003723">
    <property type="term" value="F:RNA binding"/>
    <property type="evidence" value="ECO:0007669"/>
    <property type="project" value="TreeGrafter"/>
</dbReference>
<comment type="similarity">
    <text evidence="2">Belongs to the CWC22 family.</text>
</comment>
<dbReference type="Gene3D" id="1.25.40.180">
    <property type="match status" value="1"/>
</dbReference>
<evidence type="ECO:0000256" key="6">
    <source>
        <dbReference type="ARBA" id="ARBA00023242"/>
    </source>
</evidence>
<dbReference type="Pfam" id="PF02179">
    <property type="entry name" value="BAG"/>
    <property type="match status" value="1"/>
</dbReference>
<dbReference type="Proteomes" id="UP000467840">
    <property type="component" value="Chromosome 9"/>
</dbReference>
<feature type="domain" description="MI" evidence="10">
    <location>
        <begin position="55"/>
        <end position="176"/>
    </location>
</feature>
<protein>
    <recommendedName>
        <fullName evidence="13">MIF4G domain-containing protein</fullName>
    </recommendedName>
</protein>
<dbReference type="SUPFAM" id="SSF63491">
    <property type="entry name" value="BAG domain"/>
    <property type="match status" value="1"/>
</dbReference>
<dbReference type="EMBL" id="JAAGAX010000008">
    <property type="protein sequence ID" value="KAF2306432.1"/>
    <property type="molecule type" value="Genomic_DNA"/>
</dbReference>
<dbReference type="GO" id="GO:0051087">
    <property type="term" value="F:protein-folding chaperone binding"/>
    <property type="evidence" value="ECO:0007669"/>
    <property type="project" value="InterPro"/>
</dbReference>
<dbReference type="PROSITE" id="PS51035">
    <property type="entry name" value="BAG"/>
    <property type="match status" value="1"/>
</dbReference>
<dbReference type="GO" id="GO:0006417">
    <property type="term" value="P:regulation of translation"/>
    <property type="evidence" value="ECO:0007669"/>
    <property type="project" value="UniProtKB-KW"/>
</dbReference>
<keyword evidence="6" id="KW-0539">Nucleus</keyword>
<feature type="region of interest" description="Disordered" evidence="8">
    <location>
        <begin position="314"/>
        <end position="363"/>
    </location>
</feature>
<evidence type="ECO:0000313" key="12">
    <source>
        <dbReference type="Proteomes" id="UP000467840"/>
    </source>
</evidence>
<feature type="coiled-coil region" evidence="7">
    <location>
        <begin position="230"/>
        <end position="257"/>
    </location>
</feature>
<evidence type="ECO:0000256" key="1">
    <source>
        <dbReference type="ARBA" id="ARBA00004123"/>
    </source>
</evidence>
<feature type="compositionally biased region" description="Low complexity" evidence="8">
    <location>
        <begin position="314"/>
        <end position="326"/>
    </location>
</feature>